<dbReference type="InterPro" id="IPR004583">
    <property type="entry name" value="DNA_repair_Rad4"/>
</dbReference>
<dbReference type="GO" id="GO:0003684">
    <property type="term" value="F:damaged DNA binding"/>
    <property type="evidence" value="ECO:0007669"/>
    <property type="project" value="InterPro"/>
</dbReference>
<evidence type="ECO:0000256" key="6">
    <source>
        <dbReference type="SAM" id="MobiDB-lite"/>
    </source>
</evidence>
<comment type="subcellular location">
    <subcellularLocation>
        <location evidence="1">Nucleus</location>
    </subcellularLocation>
</comment>
<gene>
    <name evidence="9" type="ORF">WJX74_010195</name>
</gene>
<keyword evidence="10" id="KW-1185">Reference proteome</keyword>
<feature type="region of interest" description="Disordered" evidence="6">
    <location>
        <begin position="19"/>
        <end position="137"/>
    </location>
</feature>
<dbReference type="InterPro" id="IPR036985">
    <property type="entry name" value="Transglutaminase-like_sf"/>
</dbReference>
<dbReference type="InterPro" id="IPR018325">
    <property type="entry name" value="Rad4/PNGase_transGLS-fold"/>
</dbReference>
<dbReference type="SMART" id="SM01030">
    <property type="entry name" value="BHD_1"/>
    <property type="match status" value="1"/>
</dbReference>
<protein>
    <submittedName>
        <fullName evidence="9">Uncharacterized protein</fullName>
    </submittedName>
</protein>
<keyword evidence="5" id="KW-0539">Nucleus</keyword>
<dbReference type="InterPro" id="IPR018328">
    <property type="entry name" value="Rad4_beta-hairpin_dom3"/>
</dbReference>
<dbReference type="GO" id="GO:0071942">
    <property type="term" value="C:XPC complex"/>
    <property type="evidence" value="ECO:0007669"/>
    <property type="project" value="TreeGrafter"/>
</dbReference>
<feature type="region of interest" description="Disordered" evidence="6">
    <location>
        <begin position="988"/>
        <end position="1078"/>
    </location>
</feature>
<dbReference type="Pfam" id="PF10404">
    <property type="entry name" value="BHD_2"/>
    <property type="match status" value="1"/>
</dbReference>
<dbReference type="GO" id="GO:0003697">
    <property type="term" value="F:single-stranded DNA binding"/>
    <property type="evidence" value="ECO:0007669"/>
    <property type="project" value="TreeGrafter"/>
</dbReference>
<feature type="region of interest" description="Disordered" evidence="6">
    <location>
        <begin position="346"/>
        <end position="448"/>
    </location>
</feature>
<dbReference type="Gene3D" id="3.30.70.2460">
    <property type="entry name" value="Rad4, beta-hairpin domain BHD3"/>
    <property type="match status" value="1"/>
</dbReference>
<dbReference type="Proteomes" id="UP001438707">
    <property type="component" value="Unassembled WGS sequence"/>
</dbReference>
<feature type="region of interest" description="Disordered" evidence="6">
    <location>
        <begin position="264"/>
        <end position="294"/>
    </location>
</feature>
<evidence type="ECO:0000256" key="3">
    <source>
        <dbReference type="ARBA" id="ARBA00022763"/>
    </source>
</evidence>
<dbReference type="EMBL" id="JALJOS010000004">
    <property type="protein sequence ID" value="KAK9840463.1"/>
    <property type="molecule type" value="Genomic_DNA"/>
</dbReference>
<dbReference type="SUPFAM" id="SSF54001">
    <property type="entry name" value="Cysteine proteinases"/>
    <property type="match status" value="1"/>
</dbReference>
<dbReference type="PANTHER" id="PTHR12135">
    <property type="entry name" value="DNA REPAIR PROTEIN XP-C / RAD4"/>
    <property type="match status" value="1"/>
</dbReference>
<dbReference type="GO" id="GO:0006298">
    <property type="term" value="P:mismatch repair"/>
    <property type="evidence" value="ECO:0007669"/>
    <property type="project" value="TreeGrafter"/>
</dbReference>
<dbReference type="GO" id="GO:0005737">
    <property type="term" value="C:cytoplasm"/>
    <property type="evidence" value="ECO:0007669"/>
    <property type="project" value="TreeGrafter"/>
</dbReference>
<feature type="region of interest" description="Disordered" evidence="6">
    <location>
        <begin position="475"/>
        <end position="529"/>
    </location>
</feature>
<comment type="caution">
    <text evidence="9">The sequence shown here is derived from an EMBL/GenBank/DDBJ whole genome shotgun (WGS) entry which is preliminary data.</text>
</comment>
<accession>A0AAW1S496</accession>
<feature type="domain" description="Rad4 beta-hairpin" evidence="7">
    <location>
        <begin position="685"/>
        <end position="736"/>
    </location>
</feature>
<dbReference type="Gene3D" id="3.90.260.10">
    <property type="entry name" value="Transglutaminase-like"/>
    <property type="match status" value="2"/>
</dbReference>
<dbReference type="InterPro" id="IPR018327">
    <property type="entry name" value="BHD_2"/>
</dbReference>
<dbReference type="Gene3D" id="2.20.20.110">
    <property type="entry name" value="Rad4, beta-hairpin domain BHD1"/>
    <property type="match status" value="1"/>
</dbReference>
<dbReference type="Pfam" id="PF03835">
    <property type="entry name" value="Rad4"/>
    <property type="match status" value="1"/>
</dbReference>
<organism evidence="9 10">
    <name type="scientific">Apatococcus lobatus</name>
    <dbReference type="NCBI Taxonomy" id="904363"/>
    <lineage>
        <taxon>Eukaryota</taxon>
        <taxon>Viridiplantae</taxon>
        <taxon>Chlorophyta</taxon>
        <taxon>core chlorophytes</taxon>
        <taxon>Trebouxiophyceae</taxon>
        <taxon>Chlorellales</taxon>
        <taxon>Chlorellaceae</taxon>
        <taxon>Apatococcus</taxon>
    </lineage>
</organism>
<feature type="region of interest" description="Disordered" evidence="6">
    <location>
        <begin position="627"/>
        <end position="676"/>
    </location>
</feature>
<feature type="region of interest" description="Disordered" evidence="6">
    <location>
        <begin position="158"/>
        <end position="180"/>
    </location>
</feature>
<feature type="domain" description="Rad4 beta-hairpin" evidence="8">
    <location>
        <begin position="825"/>
        <end position="900"/>
    </location>
</feature>
<evidence type="ECO:0000256" key="5">
    <source>
        <dbReference type="ARBA" id="ARBA00023242"/>
    </source>
</evidence>
<comment type="similarity">
    <text evidence="2">Belongs to the XPC family.</text>
</comment>
<keyword evidence="4" id="KW-0234">DNA repair</keyword>
<dbReference type="Pfam" id="PF10403">
    <property type="entry name" value="BHD_1"/>
    <property type="match status" value="1"/>
</dbReference>
<feature type="compositionally biased region" description="Acidic residues" evidence="6">
    <location>
        <begin position="94"/>
        <end position="113"/>
    </location>
</feature>
<feature type="compositionally biased region" description="Basic residues" evidence="6">
    <location>
        <begin position="359"/>
        <end position="368"/>
    </location>
</feature>
<feature type="region of interest" description="Disordered" evidence="6">
    <location>
        <begin position="764"/>
        <end position="800"/>
    </location>
</feature>
<evidence type="ECO:0000313" key="10">
    <source>
        <dbReference type="Proteomes" id="UP001438707"/>
    </source>
</evidence>
<name>A0AAW1S496_9CHLO</name>
<feature type="compositionally biased region" description="Basic residues" evidence="6">
    <location>
        <begin position="414"/>
        <end position="428"/>
    </location>
</feature>
<feature type="compositionally biased region" description="Low complexity" evidence="6">
    <location>
        <begin position="637"/>
        <end position="661"/>
    </location>
</feature>
<evidence type="ECO:0000256" key="1">
    <source>
        <dbReference type="ARBA" id="ARBA00004123"/>
    </source>
</evidence>
<proteinExistence type="inferred from homology"/>
<feature type="compositionally biased region" description="Low complexity" evidence="6">
    <location>
        <begin position="274"/>
        <end position="287"/>
    </location>
</feature>
<feature type="compositionally biased region" description="Low complexity" evidence="6">
    <location>
        <begin position="495"/>
        <end position="504"/>
    </location>
</feature>
<dbReference type="PANTHER" id="PTHR12135:SF0">
    <property type="entry name" value="DNA REPAIR PROTEIN COMPLEMENTING XP-C CELLS"/>
    <property type="match status" value="1"/>
</dbReference>
<evidence type="ECO:0000313" key="9">
    <source>
        <dbReference type="EMBL" id="KAK9840463.1"/>
    </source>
</evidence>
<feature type="compositionally biased region" description="Basic and acidic residues" evidence="6">
    <location>
        <begin position="19"/>
        <end position="28"/>
    </location>
</feature>
<evidence type="ECO:0000256" key="2">
    <source>
        <dbReference type="ARBA" id="ARBA00009525"/>
    </source>
</evidence>
<evidence type="ECO:0000259" key="8">
    <source>
        <dbReference type="SMART" id="SM01032"/>
    </source>
</evidence>
<dbReference type="GO" id="GO:0000111">
    <property type="term" value="C:nucleotide-excision repair factor 2 complex"/>
    <property type="evidence" value="ECO:0007669"/>
    <property type="project" value="TreeGrafter"/>
</dbReference>
<dbReference type="SMART" id="SM01032">
    <property type="entry name" value="BHD_3"/>
    <property type="match status" value="1"/>
</dbReference>
<evidence type="ECO:0000256" key="4">
    <source>
        <dbReference type="ARBA" id="ARBA00023204"/>
    </source>
</evidence>
<dbReference type="InterPro" id="IPR038765">
    <property type="entry name" value="Papain-like_cys_pep_sf"/>
</dbReference>
<evidence type="ECO:0000259" key="7">
    <source>
        <dbReference type="SMART" id="SM01030"/>
    </source>
</evidence>
<feature type="compositionally biased region" description="Basic and acidic residues" evidence="6">
    <location>
        <begin position="1002"/>
        <end position="1012"/>
    </location>
</feature>
<feature type="compositionally biased region" description="Basic and acidic residues" evidence="6">
    <location>
        <begin position="664"/>
        <end position="676"/>
    </location>
</feature>
<sequence length="1078" mass="115741">MSSKRKRVHTDAVTAAFVEQDKALDASRSRRPLPAQGTLAGASGTGLDRLLGRADRRRGRASQQQEKVAGLPPPSRNGQSNAVVCGAPAKPQGDQEDHEEAPVGEEAEQEEGPQDAWLSDPESQSEDLEGQHEEGHEWEAAGGYEDADAELLISLDEAKQEDEDGGPQASKRKGFTKEDREEARLIHRSHILCLLARAMLLDAAASDPLLQAVALSSMDGRRLPHIDSQRGTSAPSLQPLVAWYRTGFRCLSFAEAAAREEARLKRDQATTDQAASKAEPDAPAAPSAHEDPAKGLQGVIDRLQVVAEERAGTAEEIAAVFVAALRALGLLVRFVRILEASPLRPTLRSSQPWVPQHARQQRGSRKKPPTTTLDLPSPPKGAAADGTGEPNGHDANQSAEQSAGVGNGSGKGKASSRGRGRGRSGGKRKAPEADQTEAPAAAKRKGDEEFENQLAMAMEATAAQENAKPRVIQYRHHGSNGTTPNPSAPGPPSPTSSHPGSHTANGSPPPKGKSPLRGAHSGIASSSWGRRFRGEGVGQVWAEVYCDSADMGKWVHVDPHLGWVDMPERVETATVRGGPIAYIVGCLGGGAKDITQRYVSSYVTAEKHRDGLWWDETLRPLRAHQVAATRHHEAQHPQAGPSSTSAPAAGQPQAAPSHAQAVTVKEEEMRSQREDAELQQRVALEKRGMPTTVDGFKVHPMYVLERHIGKYQALAPGTKKSGLHRGEAFFHRTALSELHTADRWQREGREVLPEARDTPAKINRRRGFKLPPGMDGKAAAGKEDPGPEATGVSETQGLPEEGMTKLYGQWQTRPWAAPVAAGGLVPKNERGNVHAPPFAAALPVGTVHLQMPRLGPVCRRLGVDYAAAMTGFEIRAGRSVPTIDGVVICKENEPMVLEAYIEDERKREEAIQRKRMEAASATWRALLKAIWSRMRVRANYGPPAENSTGSKRATFAPNEAACKPEDMHAALKGQEPLEVDLTEANALPAEPGEDGAQAGHSSDTDGADHLHASEAGQSGDVPADVPQKSRGWRGSAKKVTQQPTAKRKGTKKDAEDQPQEQQLQRAAGNGVHVETEEI</sequence>
<keyword evidence="3" id="KW-0227">DNA damage</keyword>
<dbReference type="Pfam" id="PF10405">
    <property type="entry name" value="BHD_3"/>
    <property type="match status" value="1"/>
</dbReference>
<dbReference type="AlphaFoldDB" id="A0AAW1S496"/>
<reference evidence="9 10" key="1">
    <citation type="journal article" date="2024" name="Nat. Commun.">
        <title>Phylogenomics reveals the evolutionary origins of lichenization in chlorophyte algae.</title>
        <authorList>
            <person name="Puginier C."/>
            <person name="Libourel C."/>
            <person name="Otte J."/>
            <person name="Skaloud P."/>
            <person name="Haon M."/>
            <person name="Grisel S."/>
            <person name="Petersen M."/>
            <person name="Berrin J.G."/>
            <person name="Delaux P.M."/>
            <person name="Dal Grande F."/>
            <person name="Keller J."/>
        </authorList>
    </citation>
    <scope>NUCLEOTIDE SEQUENCE [LARGE SCALE GENOMIC DNA]</scope>
    <source>
        <strain evidence="9 10">SAG 2145</strain>
    </source>
</reference>
<dbReference type="GO" id="GO:0006289">
    <property type="term" value="P:nucleotide-excision repair"/>
    <property type="evidence" value="ECO:0007669"/>
    <property type="project" value="InterPro"/>
</dbReference>
<dbReference type="InterPro" id="IPR042488">
    <property type="entry name" value="Rad4_BHD3_sf"/>
</dbReference>
<dbReference type="InterPro" id="IPR018326">
    <property type="entry name" value="Rad4_beta-hairpin_dom1"/>
</dbReference>